<keyword evidence="1" id="KW-1133">Transmembrane helix</keyword>
<dbReference type="GO" id="GO:0006508">
    <property type="term" value="P:proteolysis"/>
    <property type="evidence" value="ECO:0007669"/>
    <property type="project" value="InterPro"/>
</dbReference>
<evidence type="ECO:0000313" key="3">
    <source>
        <dbReference type="EMBL" id="KGE12353.1"/>
    </source>
</evidence>
<evidence type="ECO:0000256" key="1">
    <source>
        <dbReference type="SAM" id="Phobius"/>
    </source>
</evidence>
<dbReference type="InterPro" id="IPR005151">
    <property type="entry name" value="Tail-specific_protease"/>
</dbReference>
<organism evidence="3 4">
    <name type="scientific">Sphingobacterium deserti</name>
    <dbReference type="NCBI Taxonomy" id="1229276"/>
    <lineage>
        <taxon>Bacteria</taxon>
        <taxon>Pseudomonadati</taxon>
        <taxon>Bacteroidota</taxon>
        <taxon>Sphingobacteriia</taxon>
        <taxon>Sphingobacteriales</taxon>
        <taxon>Sphingobacteriaceae</taxon>
        <taxon>Sphingobacterium</taxon>
    </lineage>
</organism>
<dbReference type="GO" id="GO:0008236">
    <property type="term" value="F:serine-type peptidase activity"/>
    <property type="evidence" value="ECO:0007669"/>
    <property type="project" value="InterPro"/>
</dbReference>
<reference evidence="3 4" key="2">
    <citation type="journal article" date="2015" name="PLoS ONE">
        <title>Whole-Genome Optical Mapping and Finished Genome Sequence of Sphingobacterium deserti sp. nov., a New Species Isolated from the Western Desert of China.</title>
        <authorList>
            <person name="Teng C."/>
            <person name="Zhou Z."/>
            <person name="Molnar I."/>
            <person name="Li X."/>
            <person name="Tang R."/>
            <person name="Chen M."/>
            <person name="Wang L."/>
            <person name="Su S."/>
            <person name="Zhang W."/>
            <person name="Lin M."/>
        </authorList>
    </citation>
    <scope>NUCLEOTIDE SEQUENCE [LARGE SCALE GENOMIC DNA]</scope>
    <source>
        <strain evidence="4">ACCC05744</strain>
    </source>
</reference>
<feature type="domain" description="Tail specific protease" evidence="2">
    <location>
        <begin position="142"/>
        <end position="374"/>
    </location>
</feature>
<dbReference type="PANTHER" id="PTHR32060">
    <property type="entry name" value="TAIL-SPECIFIC PROTEASE"/>
    <property type="match status" value="1"/>
</dbReference>
<proteinExistence type="predicted"/>
<keyword evidence="1" id="KW-0812">Transmembrane</keyword>
<gene>
    <name evidence="3" type="ORF">DI53_3842</name>
</gene>
<dbReference type="eggNOG" id="COG0793">
    <property type="taxonomic scope" value="Bacteria"/>
</dbReference>
<reference evidence="4" key="1">
    <citation type="submission" date="2014-04" db="EMBL/GenBank/DDBJ databases">
        <title>Whole-Genome optical mapping and complete genome sequence of Sphingobacterium deserti sp. nov., a new spaces isolated from desert in the west of China.</title>
        <authorList>
            <person name="Teng C."/>
            <person name="Zhou Z."/>
            <person name="Li X."/>
            <person name="Chen M."/>
            <person name="Lin M."/>
            <person name="Wang L."/>
            <person name="Su S."/>
            <person name="Zhang C."/>
            <person name="Zhang W."/>
        </authorList>
    </citation>
    <scope>NUCLEOTIDE SEQUENCE [LARGE SCALE GENOMIC DNA]</scope>
    <source>
        <strain evidence="4">ACCC05744</strain>
    </source>
</reference>
<name>A0A0B8T133_9SPHI</name>
<dbReference type="InterPro" id="IPR029045">
    <property type="entry name" value="ClpP/crotonase-like_dom_sf"/>
</dbReference>
<sequence>MYSYLPQFRHIQRAIKNVTLRLSIFFMLILICVLFSCEKDGGDYATDEALSPLTGTRMQLTLDSIFLYSRQVYLWGKSLPSYEEFNPRLRYGSISPELSAYQNELYDITQFPSDFNGKPFEWTGIEHRAKYSYLERTTALSTSERNASIGLSNFVNHVQFWDIGTAKVAYLYLSSFPDLAQIQQELDDVFVNLQKRSVTHLIVDLRHNGGGFLNSAVHLANLIAPQQLNGRTMFVEQFNESMQNGKASILQKQIYRDANGKTVQYQGRLATMADVDYSERANTEVFAKQGNFNSVQQLYFIVSGRTASASELLISSFKPYIPVKLVGQKTYGKPVGFFPIQIDNYRMYLASFLLKNAAGWSDYFDGIPVDITVNDTLTDNQYIGNPAEKLLSTALRDIASGKQNITPNGSFLVKKELLQNKRSPVIKNNYHLLPPK</sequence>
<comment type="caution">
    <text evidence="3">The sequence shown here is derived from an EMBL/GenBank/DDBJ whole genome shotgun (WGS) entry which is preliminary data.</text>
</comment>
<dbReference type="GO" id="GO:0030288">
    <property type="term" value="C:outer membrane-bounded periplasmic space"/>
    <property type="evidence" value="ECO:0007669"/>
    <property type="project" value="TreeGrafter"/>
</dbReference>
<protein>
    <submittedName>
        <fullName evidence="3">Peptidase S41</fullName>
    </submittedName>
</protein>
<dbReference type="SMART" id="SM00245">
    <property type="entry name" value="TSPc"/>
    <property type="match status" value="1"/>
</dbReference>
<keyword evidence="1" id="KW-0472">Membrane</keyword>
<accession>A0A0B8T133</accession>
<dbReference type="STRING" id="1229276.DI53_3842"/>
<evidence type="ECO:0000313" key="4">
    <source>
        <dbReference type="Proteomes" id="UP000031802"/>
    </source>
</evidence>
<dbReference type="Proteomes" id="UP000031802">
    <property type="component" value="Unassembled WGS sequence"/>
</dbReference>
<dbReference type="GO" id="GO:0007165">
    <property type="term" value="P:signal transduction"/>
    <property type="evidence" value="ECO:0007669"/>
    <property type="project" value="TreeGrafter"/>
</dbReference>
<keyword evidence="4" id="KW-1185">Reference proteome</keyword>
<feature type="transmembrane region" description="Helical" evidence="1">
    <location>
        <begin position="18"/>
        <end position="36"/>
    </location>
</feature>
<dbReference type="PATRIC" id="fig|1229276.3.peg.3977"/>
<dbReference type="SUPFAM" id="SSF52096">
    <property type="entry name" value="ClpP/crotonase"/>
    <property type="match status" value="1"/>
</dbReference>
<dbReference type="Pfam" id="PF03572">
    <property type="entry name" value="Peptidase_S41"/>
    <property type="match status" value="1"/>
</dbReference>
<dbReference type="EMBL" id="JJMU01000072">
    <property type="protein sequence ID" value="KGE12353.1"/>
    <property type="molecule type" value="Genomic_DNA"/>
</dbReference>
<dbReference type="AlphaFoldDB" id="A0A0B8T133"/>
<evidence type="ECO:0000259" key="2">
    <source>
        <dbReference type="SMART" id="SM00245"/>
    </source>
</evidence>
<dbReference type="Gene3D" id="3.90.226.10">
    <property type="entry name" value="2-enoyl-CoA Hydratase, Chain A, domain 1"/>
    <property type="match status" value="1"/>
</dbReference>
<dbReference type="PANTHER" id="PTHR32060:SF30">
    <property type="entry name" value="CARBOXY-TERMINAL PROCESSING PROTEASE CTPA"/>
    <property type="match status" value="1"/>
</dbReference>
<dbReference type="GO" id="GO:0004175">
    <property type="term" value="F:endopeptidase activity"/>
    <property type="evidence" value="ECO:0007669"/>
    <property type="project" value="TreeGrafter"/>
</dbReference>